<dbReference type="Proteomes" id="UP000184423">
    <property type="component" value="Unassembled WGS sequence"/>
</dbReference>
<name>A0A1M4TC28_9CLOT</name>
<dbReference type="EMBL" id="FQVG01000004">
    <property type="protein sequence ID" value="SHE42041.1"/>
    <property type="molecule type" value="Genomic_DNA"/>
</dbReference>
<accession>A0A1M4TC28</accession>
<evidence type="ECO:0000313" key="2">
    <source>
        <dbReference type="Proteomes" id="UP000184423"/>
    </source>
</evidence>
<evidence type="ECO:0000313" key="1">
    <source>
        <dbReference type="EMBL" id="SHE42041.1"/>
    </source>
</evidence>
<dbReference type="AlphaFoldDB" id="A0A1M4TC28"/>
<keyword evidence="2" id="KW-1185">Reference proteome</keyword>
<reference evidence="2" key="1">
    <citation type="submission" date="2016-11" db="EMBL/GenBank/DDBJ databases">
        <authorList>
            <person name="Varghese N."/>
            <person name="Submissions S."/>
        </authorList>
    </citation>
    <scope>NUCLEOTIDE SEQUENCE [LARGE SCALE GENOMIC DNA]</scope>
    <source>
        <strain evidence="2">DSM 10124</strain>
    </source>
</reference>
<gene>
    <name evidence="1" type="ORF">SAMN02746091_00344</name>
</gene>
<proteinExistence type="predicted"/>
<protein>
    <submittedName>
        <fullName evidence="1">Uncharacterized protein</fullName>
    </submittedName>
</protein>
<dbReference type="RefSeq" id="WP_073247738.1">
    <property type="nucleotide sequence ID" value="NZ_FQVG01000004.1"/>
</dbReference>
<sequence>MIQIDDAGSGSLVGGTAVGILRIETNEYMWDVIPIKYFTSPYFENKRYEDYTLSIIKKYLKYLNVDKNEPIEICQGYIFNKTRDFLAKSNYNVKSTKISDPLQSLIESSFIDYCTQIGIPYDYLRYTKYPFHFHKMLRWVFADKKNRVKLCKTAWNSWKKYSDTQLQIHYDYIVTGNYICLKCGKKINTPSKIKVIEFTTNKKQFIYLHDNCRFSQ</sequence>
<organism evidence="1 2">
    <name type="scientific">Caloramator proteoclasticus DSM 10124</name>
    <dbReference type="NCBI Taxonomy" id="1121262"/>
    <lineage>
        <taxon>Bacteria</taxon>
        <taxon>Bacillati</taxon>
        <taxon>Bacillota</taxon>
        <taxon>Clostridia</taxon>
        <taxon>Eubacteriales</taxon>
        <taxon>Clostridiaceae</taxon>
        <taxon>Caloramator</taxon>
    </lineage>
</organism>